<evidence type="ECO:0000259" key="8">
    <source>
        <dbReference type="PROSITE" id="PS50405"/>
    </source>
</evidence>
<dbReference type="CDD" id="cd03177">
    <property type="entry name" value="GST_C_Delta_Epsilon"/>
    <property type="match status" value="1"/>
</dbReference>
<dbReference type="PROSITE" id="PS50405">
    <property type="entry name" value="GST_CTER"/>
    <property type="match status" value="1"/>
</dbReference>
<dbReference type="Pfam" id="PF00043">
    <property type="entry name" value="GST_C"/>
    <property type="match status" value="1"/>
</dbReference>
<feature type="domain" description="GST C-terminal" evidence="8">
    <location>
        <begin position="89"/>
        <end position="211"/>
    </location>
</feature>
<comment type="subunit">
    <text evidence="2">Homodimer.</text>
</comment>
<dbReference type="EC" id="2.5.1.18" evidence="3"/>
<evidence type="ECO:0000313" key="10">
    <source>
        <dbReference type="Proteomes" id="UP001151699"/>
    </source>
</evidence>
<dbReference type="InterPro" id="IPR036282">
    <property type="entry name" value="Glutathione-S-Trfase_C_sf"/>
</dbReference>
<dbReference type="SFLD" id="SFLDG01153">
    <property type="entry name" value="Main.4:_Theta-like"/>
    <property type="match status" value="1"/>
</dbReference>
<dbReference type="SUPFAM" id="SSF47616">
    <property type="entry name" value="GST C-terminal domain-like"/>
    <property type="match status" value="1"/>
</dbReference>
<dbReference type="Pfam" id="PF02798">
    <property type="entry name" value="GST_N"/>
    <property type="match status" value="1"/>
</dbReference>
<evidence type="ECO:0000256" key="5">
    <source>
        <dbReference type="ARBA" id="ARBA00041523"/>
    </source>
</evidence>
<dbReference type="FunFam" id="3.40.30.10:FF:000208">
    <property type="entry name" value="glutathione S-transferase 1"/>
    <property type="match status" value="1"/>
</dbReference>
<evidence type="ECO:0000259" key="7">
    <source>
        <dbReference type="PROSITE" id="PS50404"/>
    </source>
</evidence>
<dbReference type="CDD" id="cd03045">
    <property type="entry name" value="GST_N_Delta_Epsilon"/>
    <property type="match status" value="1"/>
</dbReference>
<dbReference type="FunFam" id="1.20.1050.10:FF:000007">
    <property type="entry name" value="Glutathione S-transferase 1-1"/>
    <property type="match status" value="1"/>
</dbReference>
<dbReference type="AlphaFoldDB" id="A0A9Q0S9E3"/>
<evidence type="ECO:0000256" key="1">
    <source>
        <dbReference type="ARBA" id="ARBA00009899"/>
    </source>
</evidence>
<evidence type="ECO:0000256" key="3">
    <source>
        <dbReference type="ARBA" id="ARBA00012452"/>
    </source>
</evidence>
<gene>
    <name evidence="9" type="primary">GST1_3</name>
    <name evidence="9" type="ORF">Bhyg_04185</name>
</gene>
<dbReference type="Gene3D" id="3.40.30.10">
    <property type="entry name" value="Glutaredoxin"/>
    <property type="match status" value="1"/>
</dbReference>
<dbReference type="InterPro" id="IPR004046">
    <property type="entry name" value="GST_C"/>
</dbReference>
<evidence type="ECO:0000256" key="4">
    <source>
        <dbReference type="ARBA" id="ARBA00022679"/>
    </source>
</evidence>
<comment type="catalytic activity">
    <reaction evidence="6">
        <text>RX + glutathione = an S-substituted glutathione + a halide anion + H(+)</text>
        <dbReference type="Rhea" id="RHEA:16437"/>
        <dbReference type="ChEBI" id="CHEBI:15378"/>
        <dbReference type="ChEBI" id="CHEBI:16042"/>
        <dbReference type="ChEBI" id="CHEBI:17792"/>
        <dbReference type="ChEBI" id="CHEBI:57925"/>
        <dbReference type="ChEBI" id="CHEBI:90779"/>
        <dbReference type="EC" id="2.5.1.18"/>
    </reaction>
</comment>
<organism evidence="9 10">
    <name type="scientific">Pseudolycoriella hygida</name>
    <dbReference type="NCBI Taxonomy" id="35572"/>
    <lineage>
        <taxon>Eukaryota</taxon>
        <taxon>Metazoa</taxon>
        <taxon>Ecdysozoa</taxon>
        <taxon>Arthropoda</taxon>
        <taxon>Hexapoda</taxon>
        <taxon>Insecta</taxon>
        <taxon>Pterygota</taxon>
        <taxon>Neoptera</taxon>
        <taxon>Endopterygota</taxon>
        <taxon>Diptera</taxon>
        <taxon>Nematocera</taxon>
        <taxon>Sciaroidea</taxon>
        <taxon>Sciaridae</taxon>
        <taxon>Pseudolycoriella</taxon>
    </lineage>
</organism>
<dbReference type="GO" id="GO:0004364">
    <property type="term" value="F:glutathione transferase activity"/>
    <property type="evidence" value="ECO:0007669"/>
    <property type="project" value="UniProtKB-EC"/>
</dbReference>
<dbReference type="InterPro" id="IPR036249">
    <property type="entry name" value="Thioredoxin-like_sf"/>
</dbReference>
<dbReference type="PROSITE" id="PS50404">
    <property type="entry name" value="GST_NTER"/>
    <property type="match status" value="1"/>
</dbReference>
<proteinExistence type="inferred from homology"/>
<comment type="caution">
    <text evidence="9">The sequence shown here is derived from an EMBL/GenBank/DDBJ whole genome shotgun (WGS) entry which is preliminary data.</text>
</comment>
<evidence type="ECO:0000256" key="6">
    <source>
        <dbReference type="ARBA" id="ARBA00047960"/>
    </source>
</evidence>
<protein>
    <recommendedName>
        <fullName evidence="3">glutathione transferase</fullName>
        <ecNumber evidence="3">2.5.1.18</ecNumber>
    </recommendedName>
    <alternativeName>
        <fullName evidence="5">GST class-theta</fullName>
    </alternativeName>
</protein>
<dbReference type="SFLD" id="SFLDS00019">
    <property type="entry name" value="Glutathione_Transferase_(cytos"/>
    <property type="match status" value="1"/>
</dbReference>
<keyword evidence="10" id="KW-1185">Reference proteome</keyword>
<dbReference type="PANTHER" id="PTHR43969:SF9">
    <property type="entry name" value="GLUTATHIONE S TRANSFERASE D10, ISOFORM A-RELATED"/>
    <property type="match status" value="1"/>
</dbReference>
<accession>A0A9Q0S9E3</accession>
<evidence type="ECO:0000313" key="9">
    <source>
        <dbReference type="EMBL" id="KAJ6648953.1"/>
    </source>
</evidence>
<name>A0A9Q0S9E3_9DIPT</name>
<keyword evidence="4" id="KW-0808">Transferase</keyword>
<dbReference type="PANTHER" id="PTHR43969">
    <property type="entry name" value="GLUTATHIONE S TRANSFERASE D10, ISOFORM A-RELATED"/>
    <property type="match status" value="1"/>
</dbReference>
<dbReference type="InterPro" id="IPR004045">
    <property type="entry name" value="Glutathione_S-Trfase_N"/>
</dbReference>
<reference evidence="9" key="1">
    <citation type="submission" date="2022-07" db="EMBL/GenBank/DDBJ databases">
        <authorList>
            <person name="Trinca V."/>
            <person name="Uliana J.V.C."/>
            <person name="Torres T.T."/>
            <person name="Ward R.J."/>
            <person name="Monesi N."/>
        </authorList>
    </citation>
    <scope>NUCLEOTIDE SEQUENCE</scope>
    <source>
        <strain evidence="9">HSMRA1968</strain>
        <tissue evidence="9">Whole embryos</tissue>
    </source>
</reference>
<dbReference type="SFLD" id="SFLDG00358">
    <property type="entry name" value="Main_(cytGST)"/>
    <property type="match status" value="1"/>
</dbReference>
<comment type="similarity">
    <text evidence="1">Belongs to the GST superfamily. Theta family.</text>
</comment>
<feature type="domain" description="GST N-terminal" evidence="7">
    <location>
        <begin position="2"/>
        <end position="83"/>
    </location>
</feature>
<dbReference type="OrthoDB" id="2309723at2759"/>
<sequence>MSTLTLYYTPPSPVARAVLFLIRYLDIDVDVKVLNLFQGEQHSEEFLKLNPAHEVPTLVDGDFVLTESRAILAYLINSRNSGSDLYPSDPKARARVDQRLSYDHVMFSRNTFAIRPVIFDGATAVRPADLEAVMESLRVINTFLENSKWIAGDNLTIADFSFVTSITSLVECGYDLSKQPNINRWYEQCKSLKGFDENLQGAKIIANVVKSKVENIF</sequence>
<evidence type="ECO:0000256" key="2">
    <source>
        <dbReference type="ARBA" id="ARBA00011738"/>
    </source>
</evidence>
<dbReference type="EMBL" id="WJQU01000001">
    <property type="protein sequence ID" value="KAJ6648953.1"/>
    <property type="molecule type" value="Genomic_DNA"/>
</dbReference>
<dbReference type="GO" id="GO:0006749">
    <property type="term" value="P:glutathione metabolic process"/>
    <property type="evidence" value="ECO:0007669"/>
    <property type="project" value="TreeGrafter"/>
</dbReference>
<dbReference type="InterPro" id="IPR040079">
    <property type="entry name" value="Glutathione_S-Trfase"/>
</dbReference>
<dbReference type="Proteomes" id="UP001151699">
    <property type="component" value="Chromosome A"/>
</dbReference>
<dbReference type="InterPro" id="IPR010987">
    <property type="entry name" value="Glutathione-S-Trfase_C-like"/>
</dbReference>
<dbReference type="SUPFAM" id="SSF52833">
    <property type="entry name" value="Thioredoxin-like"/>
    <property type="match status" value="1"/>
</dbReference>
<dbReference type="Gene3D" id="1.20.1050.10">
    <property type="match status" value="1"/>
</dbReference>